<evidence type="ECO:0000256" key="1">
    <source>
        <dbReference type="SAM" id="MobiDB-lite"/>
    </source>
</evidence>
<dbReference type="Proteomes" id="UP000626148">
    <property type="component" value="Unassembled WGS sequence"/>
</dbReference>
<feature type="region of interest" description="Disordered" evidence="1">
    <location>
        <begin position="1"/>
        <end position="35"/>
    </location>
</feature>
<evidence type="ECO:0000313" key="3">
    <source>
        <dbReference type="Proteomes" id="UP000626148"/>
    </source>
</evidence>
<protein>
    <submittedName>
        <fullName evidence="2">Uncharacterized protein</fullName>
    </submittedName>
</protein>
<organism evidence="2 3">
    <name type="scientific">Saccharospirillum salsuginis</name>
    <dbReference type="NCBI Taxonomy" id="418750"/>
    <lineage>
        <taxon>Bacteria</taxon>
        <taxon>Pseudomonadati</taxon>
        <taxon>Pseudomonadota</taxon>
        <taxon>Gammaproteobacteria</taxon>
        <taxon>Oceanospirillales</taxon>
        <taxon>Saccharospirillaceae</taxon>
        <taxon>Saccharospirillum</taxon>
    </lineage>
</organism>
<reference evidence="2" key="1">
    <citation type="journal article" date="2014" name="Int. J. Syst. Evol. Microbiol.">
        <title>Complete genome sequence of Corynebacterium casei LMG S-19264T (=DSM 44701T), isolated from a smear-ripened cheese.</title>
        <authorList>
            <consortium name="US DOE Joint Genome Institute (JGI-PGF)"/>
            <person name="Walter F."/>
            <person name="Albersmeier A."/>
            <person name="Kalinowski J."/>
            <person name="Ruckert C."/>
        </authorList>
    </citation>
    <scope>NUCLEOTIDE SEQUENCE</scope>
    <source>
        <strain evidence="2">KCTC 22169</strain>
    </source>
</reference>
<name>A0A918KEM2_9GAMM</name>
<sequence>MPGLNQFDAGVTADVTGATGDENRHGGKLPKSGEYPSKLPLKTFSSNIYVGAHSVRDRSLAGNPSRKGLRSYNVK</sequence>
<evidence type="ECO:0000313" key="2">
    <source>
        <dbReference type="EMBL" id="GGX60518.1"/>
    </source>
</evidence>
<reference evidence="2" key="2">
    <citation type="submission" date="2020-09" db="EMBL/GenBank/DDBJ databases">
        <authorList>
            <person name="Sun Q."/>
            <person name="Kim S."/>
        </authorList>
    </citation>
    <scope>NUCLEOTIDE SEQUENCE</scope>
    <source>
        <strain evidence="2">KCTC 22169</strain>
    </source>
</reference>
<dbReference type="AlphaFoldDB" id="A0A918KEM2"/>
<accession>A0A918KEM2</accession>
<proteinExistence type="predicted"/>
<comment type="caution">
    <text evidence="2">The sequence shown here is derived from an EMBL/GenBank/DDBJ whole genome shotgun (WGS) entry which is preliminary data.</text>
</comment>
<keyword evidence="3" id="KW-1185">Reference proteome</keyword>
<dbReference type="EMBL" id="BMXR01000007">
    <property type="protein sequence ID" value="GGX60518.1"/>
    <property type="molecule type" value="Genomic_DNA"/>
</dbReference>
<gene>
    <name evidence="2" type="ORF">GCM10007392_30680</name>
</gene>